<dbReference type="AlphaFoldDB" id="A0A927MXA1"/>
<name>A0A927MXA1_9ACTN</name>
<evidence type="ECO:0000313" key="2">
    <source>
        <dbReference type="Proteomes" id="UP000638648"/>
    </source>
</evidence>
<organism evidence="1 2">
    <name type="scientific">Actinopolymorpha pittospori</name>
    <dbReference type="NCBI Taxonomy" id="648752"/>
    <lineage>
        <taxon>Bacteria</taxon>
        <taxon>Bacillati</taxon>
        <taxon>Actinomycetota</taxon>
        <taxon>Actinomycetes</taxon>
        <taxon>Propionibacteriales</taxon>
        <taxon>Actinopolymorphaceae</taxon>
        <taxon>Actinopolymorpha</taxon>
    </lineage>
</organism>
<comment type="caution">
    <text evidence="1">The sequence shown here is derived from an EMBL/GenBank/DDBJ whole genome shotgun (WGS) entry which is preliminary data.</text>
</comment>
<dbReference type="EMBL" id="JADBEM010000001">
    <property type="protein sequence ID" value="MBE1608171.1"/>
    <property type="molecule type" value="Genomic_DNA"/>
</dbReference>
<protein>
    <submittedName>
        <fullName evidence="1">Uncharacterized protein</fullName>
    </submittedName>
</protein>
<reference evidence="1" key="1">
    <citation type="submission" date="2020-10" db="EMBL/GenBank/DDBJ databases">
        <title>Sequencing the genomes of 1000 actinobacteria strains.</title>
        <authorList>
            <person name="Klenk H.-P."/>
        </authorList>
    </citation>
    <scope>NUCLEOTIDE SEQUENCE</scope>
    <source>
        <strain evidence="1">DSM 45354</strain>
    </source>
</reference>
<accession>A0A927MXA1</accession>
<proteinExistence type="predicted"/>
<sequence>MPVMGVSKFEGFFRAAASLDVDKSDIKRYNDFLDTKLHDLFIIGRAAAKANGRDIIEPTDLPITKGL</sequence>
<gene>
    <name evidence="1" type="ORF">HEB94_005019</name>
</gene>
<dbReference type="Pfam" id="PF09123">
    <property type="entry name" value="DUF1931"/>
    <property type="match status" value="1"/>
</dbReference>
<evidence type="ECO:0000313" key="1">
    <source>
        <dbReference type="EMBL" id="MBE1608171.1"/>
    </source>
</evidence>
<dbReference type="RefSeq" id="WP_202896511.1">
    <property type="nucleotide sequence ID" value="NZ_BAABJL010000192.1"/>
</dbReference>
<dbReference type="InterPro" id="IPR009072">
    <property type="entry name" value="Histone-fold"/>
</dbReference>
<dbReference type="CDD" id="cd22922">
    <property type="entry name" value="HFD_Aq328-like_rpt1"/>
    <property type="match status" value="1"/>
</dbReference>
<dbReference type="Proteomes" id="UP000638648">
    <property type="component" value="Unassembled WGS sequence"/>
</dbReference>
<dbReference type="Gene3D" id="1.10.20.10">
    <property type="entry name" value="Histone, subunit A"/>
    <property type="match status" value="1"/>
</dbReference>
<dbReference type="GO" id="GO:0046982">
    <property type="term" value="F:protein heterodimerization activity"/>
    <property type="evidence" value="ECO:0007669"/>
    <property type="project" value="InterPro"/>
</dbReference>
<dbReference type="SUPFAM" id="SSF47113">
    <property type="entry name" value="Histone-fold"/>
    <property type="match status" value="1"/>
</dbReference>
<keyword evidence="2" id="KW-1185">Reference proteome</keyword>
<dbReference type="InterPro" id="IPR015207">
    <property type="entry name" value="DUF1931"/>
</dbReference>